<organism evidence="1">
    <name type="scientific">human gut metagenome</name>
    <dbReference type="NCBI Taxonomy" id="408170"/>
    <lineage>
        <taxon>unclassified sequences</taxon>
        <taxon>metagenomes</taxon>
        <taxon>organismal metagenomes</taxon>
    </lineage>
</organism>
<proteinExistence type="predicted"/>
<gene>
    <name evidence="1" type="ORF">LEA_19655</name>
</gene>
<protein>
    <submittedName>
        <fullName evidence="1">Membrane or secreted protein</fullName>
    </submittedName>
</protein>
<evidence type="ECO:0000313" key="1">
    <source>
        <dbReference type="EMBL" id="EKC46847.1"/>
    </source>
</evidence>
<reference evidence="1" key="1">
    <citation type="journal article" date="2013" name="Environ. Microbiol.">
        <title>Microbiota from the distal guts of lean and obese adolescents exhibit partial functional redundancy besides clear differences in community structure.</title>
        <authorList>
            <person name="Ferrer M."/>
            <person name="Ruiz A."/>
            <person name="Lanza F."/>
            <person name="Haange S.B."/>
            <person name="Oberbach A."/>
            <person name="Till H."/>
            <person name="Bargiela R."/>
            <person name="Campoy C."/>
            <person name="Segura M.T."/>
            <person name="Richter M."/>
            <person name="von Bergen M."/>
            <person name="Seifert J."/>
            <person name="Suarez A."/>
        </authorList>
    </citation>
    <scope>NUCLEOTIDE SEQUENCE</scope>
</reference>
<dbReference type="EMBL" id="AJWY01013513">
    <property type="protein sequence ID" value="EKC46847.1"/>
    <property type="molecule type" value="Genomic_DNA"/>
</dbReference>
<name>K1RDP2_9ZZZZ</name>
<feature type="non-terminal residue" evidence="1">
    <location>
        <position position="1"/>
    </location>
</feature>
<sequence>SILTIFAVLCFLVFALLSLSTAKANYNLSEKSVKAVSNYYAADTKAEEIYSQIRAGNMPDGVKQKGNTYTYTCAIDDKQKLLVEIKKQKEKFHVVKWEKQYTGEWKPDDTIDVWDGMEQMLPD</sequence>
<accession>K1RDP2</accession>
<comment type="caution">
    <text evidence="1">The sequence shown here is derived from an EMBL/GenBank/DDBJ whole genome shotgun (WGS) entry which is preliminary data.</text>
</comment>
<dbReference type="AlphaFoldDB" id="K1RDP2"/>